<evidence type="ECO:0000259" key="3">
    <source>
        <dbReference type="PROSITE" id="PS50076"/>
    </source>
</evidence>
<evidence type="ECO:0000313" key="5">
    <source>
        <dbReference type="Proteomes" id="UP001144372"/>
    </source>
</evidence>
<dbReference type="InterPro" id="IPR018253">
    <property type="entry name" value="DnaJ_domain_CS"/>
</dbReference>
<accession>A0A9W6D2V2</accession>
<gene>
    <name evidence="4" type="ORF">DAMNIGENAA_06400</name>
</gene>
<keyword evidence="2" id="KW-0472">Membrane</keyword>
<keyword evidence="5" id="KW-1185">Reference proteome</keyword>
<dbReference type="PANTHER" id="PTHR43096">
    <property type="entry name" value="DNAJ HOMOLOG 1, MITOCHONDRIAL-RELATED"/>
    <property type="match status" value="1"/>
</dbReference>
<organism evidence="4 5">
    <name type="scientific">Desulforhabdus amnigena</name>
    <dbReference type="NCBI Taxonomy" id="40218"/>
    <lineage>
        <taxon>Bacteria</taxon>
        <taxon>Pseudomonadati</taxon>
        <taxon>Thermodesulfobacteriota</taxon>
        <taxon>Syntrophobacteria</taxon>
        <taxon>Syntrophobacterales</taxon>
        <taxon>Syntrophobacteraceae</taxon>
        <taxon>Desulforhabdus</taxon>
    </lineage>
</organism>
<feature type="compositionally biased region" description="Basic and acidic residues" evidence="1">
    <location>
        <begin position="324"/>
        <end position="334"/>
    </location>
</feature>
<proteinExistence type="predicted"/>
<sequence length="464" mass="52065">MKTVPAKRTIELVKGELNYYEVLLVNESATAQEIDQAFQHLSRLWRPDLNADRAEALEHFQLICRAHDVLSNPELRRAYDLENQSSTEDHEITKFEDGMGSRLIEWFRADVWRSRMVAGVLTFLGFVIVSYVGDFLTPVEQASKTEPVFSGFASSDKALPLDRVKKGKESPSLLASAEKILAIDSSLPKEIMPASPAVEEQARIESPKGEFSPKETSGLLESVQKTSQEPQPVVPSEPKQEPSAKQSLKTSSKTGEGAKQSPLKGKPAKASSGIKPTAGSSSSKVPFSTSLEAMNVQKRSAEKKPDLSSSSDEPDMSPNGFSDSRSETTPEMKNDVKIQENMLRFLNRYTQVYEKKNIKALEELFEKDALENGEAFSSLRPLYQNNFHRIKKFRYDIEILSWKSIEGGLDVMGKFSLDSVINENMHRESNGPLHLILTRHGEDFRIRTLDYQIEATREFVDTVK</sequence>
<evidence type="ECO:0000313" key="4">
    <source>
        <dbReference type="EMBL" id="GLI33207.1"/>
    </source>
</evidence>
<dbReference type="AlphaFoldDB" id="A0A9W6D2V2"/>
<dbReference type="GO" id="GO:0051082">
    <property type="term" value="F:unfolded protein binding"/>
    <property type="evidence" value="ECO:0007669"/>
    <property type="project" value="TreeGrafter"/>
</dbReference>
<dbReference type="InterPro" id="IPR001623">
    <property type="entry name" value="DnaJ_domain"/>
</dbReference>
<feature type="region of interest" description="Disordered" evidence="1">
    <location>
        <begin position="194"/>
        <end position="334"/>
    </location>
</feature>
<dbReference type="Pfam" id="PF00226">
    <property type="entry name" value="DnaJ"/>
    <property type="match status" value="1"/>
</dbReference>
<feature type="compositionally biased region" description="Basic and acidic residues" evidence="1">
    <location>
        <begin position="200"/>
        <end position="213"/>
    </location>
</feature>
<dbReference type="PANTHER" id="PTHR43096:SF10">
    <property type="entry name" value="CHAPERONE PROTEIN DNAJ A6, CHLOROPLASTIC"/>
    <property type="match status" value="1"/>
</dbReference>
<dbReference type="SUPFAM" id="SSF46565">
    <property type="entry name" value="Chaperone J-domain"/>
    <property type="match status" value="1"/>
</dbReference>
<comment type="caution">
    <text evidence="4">The sequence shown here is derived from an EMBL/GenBank/DDBJ whole genome shotgun (WGS) entry which is preliminary data.</text>
</comment>
<dbReference type="PROSITE" id="PS00636">
    <property type="entry name" value="DNAJ_1"/>
    <property type="match status" value="1"/>
</dbReference>
<dbReference type="InterPro" id="IPR036869">
    <property type="entry name" value="J_dom_sf"/>
</dbReference>
<name>A0A9W6D2V2_9BACT</name>
<feature type="domain" description="J" evidence="3">
    <location>
        <begin position="18"/>
        <end position="83"/>
    </location>
</feature>
<dbReference type="RefSeq" id="WP_281792223.1">
    <property type="nucleotide sequence ID" value="NZ_BSDR01000001.1"/>
</dbReference>
<dbReference type="Gene3D" id="1.10.287.110">
    <property type="entry name" value="DnaJ domain"/>
    <property type="match status" value="1"/>
</dbReference>
<reference evidence="4" key="1">
    <citation type="submission" date="2022-12" db="EMBL/GenBank/DDBJ databases">
        <title>Reference genome sequencing for broad-spectrum identification of bacterial and archaeal isolates by mass spectrometry.</title>
        <authorList>
            <person name="Sekiguchi Y."/>
            <person name="Tourlousse D.M."/>
        </authorList>
    </citation>
    <scope>NUCLEOTIDE SEQUENCE</scope>
    <source>
        <strain evidence="4">ASRB1</strain>
    </source>
</reference>
<keyword evidence="2" id="KW-0812">Transmembrane</keyword>
<feature type="transmembrane region" description="Helical" evidence="2">
    <location>
        <begin position="116"/>
        <end position="133"/>
    </location>
</feature>
<protein>
    <recommendedName>
        <fullName evidence="3">J domain-containing protein</fullName>
    </recommendedName>
</protein>
<dbReference type="PROSITE" id="PS50076">
    <property type="entry name" value="DNAJ_2"/>
    <property type="match status" value="1"/>
</dbReference>
<dbReference type="EMBL" id="BSDR01000001">
    <property type="protein sequence ID" value="GLI33207.1"/>
    <property type="molecule type" value="Genomic_DNA"/>
</dbReference>
<evidence type="ECO:0000256" key="2">
    <source>
        <dbReference type="SAM" id="Phobius"/>
    </source>
</evidence>
<evidence type="ECO:0000256" key="1">
    <source>
        <dbReference type="SAM" id="MobiDB-lite"/>
    </source>
</evidence>
<dbReference type="SMART" id="SM00271">
    <property type="entry name" value="DnaJ"/>
    <property type="match status" value="1"/>
</dbReference>
<feature type="compositionally biased region" description="Polar residues" evidence="1">
    <location>
        <begin position="243"/>
        <end position="254"/>
    </location>
</feature>
<dbReference type="GO" id="GO:0042026">
    <property type="term" value="P:protein refolding"/>
    <property type="evidence" value="ECO:0007669"/>
    <property type="project" value="TreeGrafter"/>
</dbReference>
<dbReference type="GO" id="GO:0005737">
    <property type="term" value="C:cytoplasm"/>
    <property type="evidence" value="ECO:0007669"/>
    <property type="project" value="TreeGrafter"/>
</dbReference>
<dbReference type="CDD" id="cd06257">
    <property type="entry name" value="DnaJ"/>
    <property type="match status" value="1"/>
</dbReference>
<dbReference type="PRINTS" id="PR00625">
    <property type="entry name" value="JDOMAIN"/>
</dbReference>
<feature type="compositionally biased region" description="Polar residues" evidence="1">
    <location>
        <begin position="278"/>
        <end position="292"/>
    </location>
</feature>
<keyword evidence="2" id="KW-1133">Transmembrane helix</keyword>
<dbReference type="Proteomes" id="UP001144372">
    <property type="component" value="Unassembled WGS sequence"/>
</dbReference>